<organism evidence="5">
    <name type="scientific">Proboscia inermis</name>
    <dbReference type="NCBI Taxonomy" id="420281"/>
    <lineage>
        <taxon>Eukaryota</taxon>
        <taxon>Sar</taxon>
        <taxon>Stramenopiles</taxon>
        <taxon>Ochrophyta</taxon>
        <taxon>Bacillariophyta</taxon>
        <taxon>Coscinodiscophyceae</taxon>
        <taxon>Rhizosoleniophycidae</taxon>
        <taxon>Rhizosoleniales</taxon>
        <taxon>Rhizosoleniaceae</taxon>
        <taxon>Proboscia</taxon>
    </lineage>
</organism>
<reference evidence="5" key="1">
    <citation type="submission" date="2021-01" db="EMBL/GenBank/DDBJ databases">
        <authorList>
            <person name="Corre E."/>
            <person name="Pelletier E."/>
            <person name="Niang G."/>
            <person name="Scheremetjew M."/>
            <person name="Finn R."/>
            <person name="Kale V."/>
            <person name="Holt S."/>
            <person name="Cochrane G."/>
            <person name="Meng A."/>
            <person name="Brown T."/>
            <person name="Cohen L."/>
        </authorList>
    </citation>
    <scope>NUCLEOTIDE SEQUENCE</scope>
    <source>
        <strain evidence="5">CCAP1064/1</strain>
    </source>
</reference>
<feature type="region of interest" description="Disordered" evidence="2">
    <location>
        <begin position="298"/>
        <end position="331"/>
    </location>
</feature>
<evidence type="ECO:0000256" key="1">
    <source>
        <dbReference type="RuleBase" id="RU366032"/>
    </source>
</evidence>
<dbReference type="GO" id="GO:0005524">
    <property type="term" value="F:ATP binding"/>
    <property type="evidence" value="ECO:0007669"/>
    <property type="project" value="UniProtKB-UniRule"/>
</dbReference>
<accession>A0A6T8LVI8</accession>
<feature type="domain" description="Histidine kinase/HSP90-like ATPase" evidence="3">
    <location>
        <begin position="131"/>
        <end position="289"/>
    </location>
</feature>
<dbReference type="GO" id="GO:0005759">
    <property type="term" value="C:mitochondrial matrix"/>
    <property type="evidence" value="ECO:0007669"/>
    <property type="project" value="UniProtKB-SubCell"/>
</dbReference>
<dbReference type="GO" id="GO:0004740">
    <property type="term" value="F:pyruvate dehydrogenase (acetyl-transferring) kinase activity"/>
    <property type="evidence" value="ECO:0007669"/>
    <property type="project" value="TreeGrafter"/>
</dbReference>
<comment type="similarity">
    <text evidence="1">Belongs to the PDK/BCKDK protein kinase family.</text>
</comment>
<keyword evidence="1" id="KW-0067">ATP-binding</keyword>
<dbReference type="SUPFAM" id="SSF55874">
    <property type="entry name" value="ATPase domain of HSP90 chaperone/DNA topoisomerase II/histidine kinase"/>
    <property type="match status" value="1"/>
</dbReference>
<dbReference type="EC" id="2.7.11.-" evidence="1"/>
<dbReference type="GO" id="GO:0010906">
    <property type="term" value="P:regulation of glucose metabolic process"/>
    <property type="evidence" value="ECO:0007669"/>
    <property type="project" value="TreeGrafter"/>
</dbReference>
<gene>
    <name evidence="4" type="ORF">PINE0816_LOCUS15705</name>
    <name evidence="5" type="ORF">PINE0816_LOCUS15706</name>
</gene>
<comment type="subcellular location">
    <subcellularLocation>
        <location evidence="1">Mitochondrion matrix</location>
    </subcellularLocation>
</comment>
<evidence type="ECO:0000256" key="2">
    <source>
        <dbReference type="SAM" id="MobiDB-lite"/>
    </source>
</evidence>
<keyword evidence="1" id="KW-0418">Kinase</keyword>
<feature type="compositionally biased region" description="Polar residues" evidence="2">
    <location>
        <begin position="298"/>
        <end position="310"/>
    </location>
</feature>
<dbReference type="EMBL" id="HBEL01033424">
    <property type="protein sequence ID" value="CAD8419571.1"/>
    <property type="molecule type" value="Transcribed_RNA"/>
</dbReference>
<dbReference type="AlphaFoldDB" id="A0A6T8LVI8"/>
<keyword evidence="1" id="KW-0808">Transferase</keyword>
<evidence type="ECO:0000259" key="3">
    <source>
        <dbReference type="Pfam" id="PF02518"/>
    </source>
</evidence>
<keyword evidence="1" id="KW-0547">Nucleotide-binding</keyword>
<evidence type="ECO:0000313" key="5">
    <source>
        <dbReference type="EMBL" id="CAD8419571.1"/>
    </source>
</evidence>
<keyword evidence="1" id="KW-0496">Mitochondrion</keyword>
<dbReference type="EMBL" id="HBEL01033423">
    <property type="protein sequence ID" value="CAD8419570.1"/>
    <property type="molecule type" value="Transcribed_RNA"/>
</dbReference>
<proteinExistence type="inferred from homology"/>
<evidence type="ECO:0000313" key="4">
    <source>
        <dbReference type="EMBL" id="CAD8419570.1"/>
    </source>
</evidence>
<sequence>MDQNKLARLEDSLYRFFTARVGMRFITEHHVLSLDTPSTRESQLKKSSVADKIKEEGVYCTKNASQILRTREQDDILLGEIQPNVDPVLEARRVAEQVHRQCRASFGIAPPIEIVDCSPSCYANEDFTYVPMHLQYMLAELLKNACRSTVLDQRKRQEKYDAAQLGALDAAHSHTEDLQPIRVVIVKGAEDVTIKISDRGGGIKRSKLDDIWTFCHSLLSSTADDEVILSSTTKQPELFDYNGDDAISSGKVRGFGLPLARIYARYFGGELTLKSLEGYGVDAYLYLPMLGTSCENLSEDVQNSPGNLDSESSEEAGGIPQDDLSPQPTFRKEKLGAWNNPIVQKRWMSAAAHANKGNCVNAMLEALQKGAL</sequence>
<dbReference type="PANTHER" id="PTHR11947">
    <property type="entry name" value="PYRUVATE DEHYDROGENASE KINASE"/>
    <property type="match status" value="1"/>
</dbReference>
<protein>
    <recommendedName>
        <fullName evidence="1">Protein-serine/threonine kinase</fullName>
        <ecNumber evidence="1">2.7.11.-</ecNumber>
    </recommendedName>
</protein>
<name>A0A6T8LVI8_9STRA</name>
<dbReference type="InterPro" id="IPR039028">
    <property type="entry name" value="BCKD/PDK"/>
</dbReference>
<dbReference type="InterPro" id="IPR003594">
    <property type="entry name" value="HATPase_dom"/>
</dbReference>
<dbReference type="Gene3D" id="3.30.565.10">
    <property type="entry name" value="Histidine kinase-like ATPase, C-terminal domain"/>
    <property type="match status" value="1"/>
</dbReference>
<dbReference type="PANTHER" id="PTHR11947:SF3">
    <property type="entry name" value="[PYRUVATE DEHYDROGENASE (ACETYL-TRANSFERRING)] KINASE, MITOCHONDRIAL"/>
    <property type="match status" value="1"/>
</dbReference>
<dbReference type="InterPro" id="IPR036890">
    <property type="entry name" value="HATPase_C_sf"/>
</dbReference>
<dbReference type="Pfam" id="PF02518">
    <property type="entry name" value="HATPase_c"/>
    <property type="match status" value="1"/>
</dbReference>